<reference evidence="1 2" key="1">
    <citation type="journal article" date="2018" name="Sci. Rep.">
        <title>Genomic signatures of local adaptation to the degree of environmental predictability in rotifers.</title>
        <authorList>
            <person name="Franch-Gras L."/>
            <person name="Hahn C."/>
            <person name="Garcia-Roger E.M."/>
            <person name="Carmona M.J."/>
            <person name="Serra M."/>
            <person name="Gomez A."/>
        </authorList>
    </citation>
    <scope>NUCLEOTIDE SEQUENCE [LARGE SCALE GENOMIC DNA]</scope>
    <source>
        <strain evidence="1">HYR1</strain>
    </source>
</reference>
<dbReference type="AlphaFoldDB" id="A0A3M7SEG3"/>
<comment type="caution">
    <text evidence="1">The sequence shown here is derived from an EMBL/GenBank/DDBJ whole genome shotgun (WGS) entry which is preliminary data.</text>
</comment>
<sequence length="119" mass="13642">MQQLMSKFWYKCRIKYSQRIWKKNWVKCSIKIQNSGLKCNALGGKALWLICDTANISYHTSKNKNKVQQIGNSAENMVACGIANCQINDIGCLVTFFMTKLFEVVLISSKTKIKLKQNK</sequence>
<gene>
    <name evidence="1" type="ORF">BpHYR1_025062</name>
</gene>
<evidence type="ECO:0000313" key="1">
    <source>
        <dbReference type="EMBL" id="RNA34119.1"/>
    </source>
</evidence>
<dbReference type="Proteomes" id="UP000276133">
    <property type="component" value="Unassembled WGS sequence"/>
</dbReference>
<protein>
    <submittedName>
        <fullName evidence="1">Uncharacterized protein</fullName>
    </submittedName>
</protein>
<organism evidence="1 2">
    <name type="scientific">Brachionus plicatilis</name>
    <name type="common">Marine rotifer</name>
    <name type="synonym">Brachionus muelleri</name>
    <dbReference type="NCBI Taxonomy" id="10195"/>
    <lineage>
        <taxon>Eukaryota</taxon>
        <taxon>Metazoa</taxon>
        <taxon>Spiralia</taxon>
        <taxon>Gnathifera</taxon>
        <taxon>Rotifera</taxon>
        <taxon>Eurotatoria</taxon>
        <taxon>Monogononta</taxon>
        <taxon>Pseudotrocha</taxon>
        <taxon>Ploima</taxon>
        <taxon>Brachionidae</taxon>
        <taxon>Brachionus</taxon>
    </lineage>
</organism>
<evidence type="ECO:0000313" key="2">
    <source>
        <dbReference type="Proteomes" id="UP000276133"/>
    </source>
</evidence>
<dbReference type="EMBL" id="REGN01001523">
    <property type="protein sequence ID" value="RNA34119.1"/>
    <property type="molecule type" value="Genomic_DNA"/>
</dbReference>
<accession>A0A3M7SEG3</accession>
<keyword evidence="2" id="KW-1185">Reference proteome</keyword>
<proteinExistence type="predicted"/>
<name>A0A3M7SEG3_BRAPC</name>